<feature type="repeat" description="WD" evidence="5">
    <location>
        <begin position="221"/>
        <end position="252"/>
    </location>
</feature>
<dbReference type="InterPro" id="IPR013535">
    <property type="entry name" value="PUL_dom"/>
</dbReference>
<evidence type="ECO:0000256" key="5">
    <source>
        <dbReference type="PROSITE-ProRule" id="PRU00221"/>
    </source>
</evidence>
<dbReference type="Gene3D" id="2.130.10.10">
    <property type="entry name" value="YVTN repeat-like/Quinoprotein amine dehydrogenase"/>
    <property type="match status" value="1"/>
</dbReference>
<evidence type="ECO:0000256" key="6">
    <source>
        <dbReference type="SAM" id="MobiDB-lite"/>
    </source>
</evidence>
<evidence type="ECO:0000256" key="4">
    <source>
        <dbReference type="ARBA" id="ARBA00022737"/>
    </source>
</evidence>
<keyword evidence="10" id="KW-1185">Reference proteome</keyword>
<evidence type="ECO:0000256" key="2">
    <source>
        <dbReference type="ARBA" id="ARBA00022490"/>
    </source>
</evidence>
<feature type="domain" description="PUL" evidence="8">
    <location>
        <begin position="531"/>
        <end position="810"/>
    </location>
</feature>
<dbReference type="Pfam" id="PF08324">
    <property type="entry name" value="PUL"/>
    <property type="match status" value="1"/>
</dbReference>
<dbReference type="STRING" id="1884261.A0A5C3R3F6"/>
<evidence type="ECO:0000259" key="7">
    <source>
        <dbReference type="PROSITE" id="PS51394"/>
    </source>
</evidence>
<dbReference type="AlphaFoldDB" id="A0A5C3R3F6"/>
<dbReference type="Gene3D" id="1.25.10.10">
    <property type="entry name" value="Leucine-rich Repeat Variant"/>
    <property type="match status" value="1"/>
</dbReference>
<dbReference type="EMBL" id="ML178814">
    <property type="protein sequence ID" value="TFL07259.1"/>
    <property type="molecule type" value="Genomic_DNA"/>
</dbReference>
<feature type="domain" description="PFU" evidence="7">
    <location>
        <begin position="358"/>
        <end position="453"/>
    </location>
</feature>
<dbReference type="PROSITE" id="PS50082">
    <property type="entry name" value="WD_REPEATS_2"/>
    <property type="match status" value="4"/>
</dbReference>
<dbReference type="PROSITE" id="PS50294">
    <property type="entry name" value="WD_REPEATS_REGION"/>
    <property type="match status" value="1"/>
</dbReference>
<feature type="region of interest" description="Disordered" evidence="6">
    <location>
        <begin position="462"/>
        <end position="531"/>
    </location>
</feature>
<dbReference type="InterPro" id="IPR015155">
    <property type="entry name" value="PFU"/>
</dbReference>
<dbReference type="GO" id="GO:0043161">
    <property type="term" value="P:proteasome-mediated ubiquitin-dependent protein catabolic process"/>
    <property type="evidence" value="ECO:0007669"/>
    <property type="project" value="TreeGrafter"/>
</dbReference>
<dbReference type="InterPro" id="IPR036322">
    <property type="entry name" value="WD40_repeat_dom_sf"/>
</dbReference>
<sequence>MVYKLSATLNFHSSDVRAISSPTSEIVLSASRDSTAVYWKKSASDASFAPASIFKPSERYINAVAYLPPSAENPSGYAVTGGQDAVINLFSLEDGQSEPVYSLIGHSENVCCLDVGQDGTIVSGSWDRTAKVWKNFQLVHDLKGHQQSVWAVLAVDSETTLTGSADKTIKLWQQNKVTRSFQGHRDAVRGLVIVPDIGFASCSNDSEVRVWTWEGDSVYTLSGHTSFVYSLGLLPTGDVVSAGEDRSVRVWKDGECSQIIVHPAISVWAVSVMPNGDIVSGCSDGVVRVFSAAEERWAAAEKLQEYEAQVASTSIASQQVGDVKKSDIAGMEALSVPGTKPGEVKMVKNEGGIIEAHQWDNAAGAWQKIGDVVDAVGQGRKQLYEGKEYDYVFDVDIQDGVPPLKLPYNVTDNPFTAAQKFLQVNELPLTYIDEVVKFIEKNTAGVNIRTGSEYVDPYTGASSYRSTGSSQGGQQTGGYVDPYTGASRYAPQATPSQQDFQSYSDPFTGSGSYRSTSQPAQPAKPTSSGFSTIPVAQPVRFAQANVEAMQNKIFQLSDSLGQSGVSITPLLNPGEKEALQTIFSFVSQAASSPSATQSNALLSSTVEVVLVLLERWPSANRFPLLDLSRLLFAYSPSTFSDVSFLDRFTSGLFTASDSDSGKAKETNILLLLRAMANALHTGLTAAHNSWLTQVLQQVEKLNYADLNKNQRTAYASVLFNFSCALVSGLKTNEQAFTYHLSMLLEAISGERVDSEPGYRSLVALGNTVYSKQSQATLSSQAPIFRSALLSLASTFPEDRVRMVVNEIVGNL</sequence>
<dbReference type="OrthoDB" id="10265988at2759"/>
<keyword evidence="2" id="KW-0963">Cytoplasm</keyword>
<evidence type="ECO:0000313" key="10">
    <source>
        <dbReference type="Proteomes" id="UP000305067"/>
    </source>
</evidence>
<dbReference type="InterPro" id="IPR001680">
    <property type="entry name" value="WD40_rpt"/>
</dbReference>
<dbReference type="SUPFAM" id="SSF50978">
    <property type="entry name" value="WD40 repeat-like"/>
    <property type="match status" value="1"/>
</dbReference>
<dbReference type="Gene3D" id="3.10.20.870">
    <property type="entry name" value="PFU (PLAA family ubiquitin binding), C-terminal domain"/>
    <property type="match status" value="1"/>
</dbReference>
<organism evidence="9 10">
    <name type="scientific">Pterulicium gracile</name>
    <dbReference type="NCBI Taxonomy" id="1884261"/>
    <lineage>
        <taxon>Eukaryota</taxon>
        <taxon>Fungi</taxon>
        <taxon>Dikarya</taxon>
        <taxon>Basidiomycota</taxon>
        <taxon>Agaricomycotina</taxon>
        <taxon>Agaricomycetes</taxon>
        <taxon>Agaricomycetidae</taxon>
        <taxon>Agaricales</taxon>
        <taxon>Pleurotineae</taxon>
        <taxon>Pterulaceae</taxon>
        <taxon>Pterulicium</taxon>
    </lineage>
</organism>
<comment type="subcellular location">
    <subcellularLocation>
        <location evidence="1">Cytoplasm</location>
    </subcellularLocation>
</comment>
<dbReference type="GO" id="GO:0005737">
    <property type="term" value="C:cytoplasm"/>
    <property type="evidence" value="ECO:0007669"/>
    <property type="project" value="UniProtKB-SubCell"/>
</dbReference>
<dbReference type="GO" id="GO:0043130">
    <property type="term" value="F:ubiquitin binding"/>
    <property type="evidence" value="ECO:0007669"/>
    <property type="project" value="TreeGrafter"/>
</dbReference>
<keyword evidence="4" id="KW-0677">Repeat</keyword>
<dbReference type="GO" id="GO:0005634">
    <property type="term" value="C:nucleus"/>
    <property type="evidence" value="ECO:0007669"/>
    <property type="project" value="TreeGrafter"/>
</dbReference>
<dbReference type="SMART" id="SM00320">
    <property type="entry name" value="WD40"/>
    <property type="match status" value="7"/>
</dbReference>
<feature type="compositionally biased region" description="Polar residues" evidence="6">
    <location>
        <begin position="493"/>
        <end position="531"/>
    </location>
</feature>
<dbReference type="PROSITE" id="PS51394">
    <property type="entry name" value="PFU"/>
    <property type="match status" value="1"/>
</dbReference>
<dbReference type="Pfam" id="PF09070">
    <property type="entry name" value="PFU"/>
    <property type="match status" value="1"/>
</dbReference>
<dbReference type="PROSITE" id="PS51396">
    <property type="entry name" value="PUL"/>
    <property type="match status" value="1"/>
</dbReference>
<proteinExistence type="predicted"/>
<name>A0A5C3R3F6_9AGAR</name>
<reference evidence="9 10" key="1">
    <citation type="journal article" date="2019" name="Nat. Ecol. Evol.">
        <title>Megaphylogeny resolves global patterns of mushroom evolution.</title>
        <authorList>
            <person name="Varga T."/>
            <person name="Krizsan K."/>
            <person name="Foldi C."/>
            <person name="Dima B."/>
            <person name="Sanchez-Garcia M."/>
            <person name="Sanchez-Ramirez S."/>
            <person name="Szollosi G.J."/>
            <person name="Szarkandi J.G."/>
            <person name="Papp V."/>
            <person name="Albert L."/>
            <person name="Andreopoulos W."/>
            <person name="Angelini C."/>
            <person name="Antonin V."/>
            <person name="Barry K.W."/>
            <person name="Bougher N.L."/>
            <person name="Buchanan P."/>
            <person name="Buyck B."/>
            <person name="Bense V."/>
            <person name="Catcheside P."/>
            <person name="Chovatia M."/>
            <person name="Cooper J."/>
            <person name="Damon W."/>
            <person name="Desjardin D."/>
            <person name="Finy P."/>
            <person name="Geml J."/>
            <person name="Haridas S."/>
            <person name="Hughes K."/>
            <person name="Justo A."/>
            <person name="Karasinski D."/>
            <person name="Kautmanova I."/>
            <person name="Kiss B."/>
            <person name="Kocsube S."/>
            <person name="Kotiranta H."/>
            <person name="LaButti K.M."/>
            <person name="Lechner B.E."/>
            <person name="Liimatainen K."/>
            <person name="Lipzen A."/>
            <person name="Lukacs Z."/>
            <person name="Mihaltcheva S."/>
            <person name="Morgado L.N."/>
            <person name="Niskanen T."/>
            <person name="Noordeloos M.E."/>
            <person name="Ohm R.A."/>
            <person name="Ortiz-Santana B."/>
            <person name="Ovrebo C."/>
            <person name="Racz N."/>
            <person name="Riley R."/>
            <person name="Savchenko A."/>
            <person name="Shiryaev A."/>
            <person name="Soop K."/>
            <person name="Spirin V."/>
            <person name="Szebenyi C."/>
            <person name="Tomsovsky M."/>
            <person name="Tulloss R.E."/>
            <person name="Uehling J."/>
            <person name="Grigoriev I.V."/>
            <person name="Vagvolgyi C."/>
            <person name="Papp T."/>
            <person name="Martin F.M."/>
            <person name="Miettinen O."/>
            <person name="Hibbett D.S."/>
            <person name="Nagy L.G."/>
        </authorList>
    </citation>
    <scope>NUCLEOTIDE SEQUENCE [LARGE SCALE GENOMIC DNA]</scope>
    <source>
        <strain evidence="9 10">CBS 309.79</strain>
    </source>
</reference>
<gene>
    <name evidence="9" type="ORF">BDV98DRAFT_497415</name>
</gene>
<dbReference type="Proteomes" id="UP000305067">
    <property type="component" value="Unassembled WGS sequence"/>
</dbReference>
<accession>A0A5C3R3F6</accession>
<dbReference type="PANTHER" id="PTHR19849">
    <property type="entry name" value="PHOSPHOLIPASE A-2-ACTIVATING PROTEIN"/>
    <property type="match status" value="1"/>
</dbReference>
<protein>
    <submittedName>
        <fullName evidence="9">WD40-repeat-containing domain protein</fullName>
    </submittedName>
</protein>
<dbReference type="CDD" id="cd00200">
    <property type="entry name" value="WD40"/>
    <property type="match status" value="1"/>
</dbReference>
<evidence type="ECO:0000259" key="8">
    <source>
        <dbReference type="PROSITE" id="PS51396"/>
    </source>
</evidence>
<dbReference type="GO" id="GO:0010992">
    <property type="term" value="P:ubiquitin recycling"/>
    <property type="evidence" value="ECO:0007669"/>
    <property type="project" value="TreeGrafter"/>
</dbReference>
<dbReference type="InterPro" id="IPR015943">
    <property type="entry name" value="WD40/YVTN_repeat-like_dom_sf"/>
</dbReference>
<evidence type="ECO:0000313" key="9">
    <source>
        <dbReference type="EMBL" id="TFL07259.1"/>
    </source>
</evidence>
<dbReference type="InterPro" id="IPR038122">
    <property type="entry name" value="PFU_sf"/>
</dbReference>
<feature type="repeat" description="WD" evidence="5">
    <location>
        <begin position="181"/>
        <end position="211"/>
    </location>
</feature>
<feature type="repeat" description="WD" evidence="5">
    <location>
        <begin position="103"/>
        <end position="134"/>
    </location>
</feature>
<dbReference type="Pfam" id="PF00400">
    <property type="entry name" value="WD40"/>
    <property type="match status" value="6"/>
</dbReference>
<evidence type="ECO:0000256" key="1">
    <source>
        <dbReference type="ARBA" id="ARBA00004496"/>
    </source>
</evidence>
<keyword evidence="3 5" id="KW-0853">WD repeat</keyword>
<evidence type="ECO:0000256" key="3">
    <source>
        <dbReference type="ARBA" id="ARBA00022574"/>
    </source>
</evidence>
<dbReference type="FunFam" id="2.130.10.10:FF:000236">
    <property type="entry name" value="Polyubiquitin binding protein (Doa1/Ufd3)"/>
    <property type="match status" value="1"/>
</dbReference>
<dbReference type="InterPro" id="IPR011989">
    <property type="entry name" value="ARM-like"/>
</dbReference>
<dbReference type="PANTHER" id="PTHR19849:SF0">
    <property type="entry name" value="PHOSPHOLIPASE A-2-ACTIVATING PROTEIN"/>
    <property type="match status" value="1"/>
</dbReference>
<feature type="repeat" description="WD" evidence="5">
    <location>
        <begin position="142"/>
        <end position="173"/>
    </location>
</feature>